<keyword evidence="5" id="KW-0249">Electron transport</keyword>
<evidence type="ECO:0000256" key="5">
    <source>
        <dbReference type="ARBA" id="ARBA00022982"/>
    </source>
</evidence>
<accession>A0A154QIY5</accession>
<dbReference type="InterPro" id="IPR002429">
    <property type="entry name" value="CcO_II-like_C"/>
</dbReference>
<feature type="transmembrane region" description="Helical" evidence="9">
    <location>
        <begin position="6"/>
        <end position="27"/>
    </location>
</feature>
<keyword evidence="3" id="KW-0813">Transport</keyword>
<feature type="transmembrane region" description="Helical" evidence="9">
    <location>
        <begin position="48"/>
        <end position="68"/>
    </location>
</feature>
<keyword evidence="12" id="KW-1185">Reference proteome</keyword>
<name>A0A154QIY5_9GAMM</name>
<dbReference type="GO" id="GO:0005507">
    <property type="term" value="F:copper ion binding"/>
    <property type="evidence" value="ECO:0007669"/>
    <property type="project" value="InterPro"/>
</dbReference>
<evidence type="ECO:0000313" key="11">
    <source>
        <dbReference type="EMBL" id="KZC24090.1"/>
    </source>
</evidence>
<dbReference type="PROSITE" id="PS00078">
    <property type="entry name" value="COX2"/>
    <property type="match status" value="1"/>
</dbReference>
<dbReference type="AlphaFoldDB" id="A0A154QIY5"/>
<dbReference type="PANTHER" id="PTHR22888">
    <property type="entry name" value="CYTOCHROME C OXIDASE, SUBUNIT II"/>
    <property type="match status" value="1"/>
</dbReference>
<feature type="domain" description="Cytochrome oxidase subunit II copper A binding" evidence="10">
    <location>
        <begin position="81"/>
        <end position="182"/>
    </location>
</feature>
<evidence type="ECO:0000256" key="4">
    <source>
        <dbReference type="ARBA" id="ARBA00022723"/>
    </source>
</evidence>
<dbReference type="EMBL" id="LVJS01000033">
    <property type="protein sequence ID" value="KZC24090.1"/>
    <property type="molecule type" value="Genomic_DNA"/>
</dbReference>
<dbReference type="RefSeq" id="WP_008438370.1">
    <property type="nucleotide sequence ID" value="NZ_LVJS01000033.1"/>
</dbReference>
<keyword evidence="4" id="KW-0479">Metal-binding</keyword>
<keyword evidence="7 9" id="KW-0472">Membrane</keyword>
<dbReference type="InterPro" id="IPR045187">
    <property type="entry name" value="CcO_II"/>
</dbReference>
<evidence type="ECO:0000313" key="12">
    <source>
        <dbReference type="Proteomes" id="UP000076131"/>
    </source>
</evidence>
<evidence type="ECO:0000256" key="8">
    <source>
        <dbReference type="ARBA" id="ARBA00047816"/>
    </source>
</evidence>
<comment type="similarity">
    <text evidence="2">Belongs to the cytochrome c oxidase subunit 2 family.</text>
</comment>
<dbReference type="InterPro" id="IPR001505">
    <property type="entry name" value="Copper_CuA"/>
</dbReference>
<dbReference type="PROSITE" id="PS50857">
    <property type="entry name" value="COX2_CUA"/>
    <property type="match status" value="1"/>
</dbReference>
<evidence type="ECO:0000256" key="9">
    <source>
        <dbReference type="SAM" id="Phobius"/>
    </source>
</evidence>
<dbReference type="Pfam" id="PF00116">
    <property type="entry name" value="COX2"/>
    <property type="match status" value="1"/>
</dbReference>
<dbReference type="InterPro" id="IPR008972">
    <property type="entry name" value="Cupredoxin"/>
</dbReference>
<evidence type="ECO:0000256" key="7">
    <source>
        <dbReference type="ARBA" id="ARBA00023136"/>
    </source>
</evidence>
<dbReference type="PANTHER" id="PTHR22888:SF9">
    <property type="entry name" value="CYTOCHROME C OXIDASE SUBUNIT 2"/>
    <property type="match status" value="1"/>
</dbReference>
<evidence type="ECO:0000256" key="2">
    <source>
        <dbReference type="ARBA" id="ARBA00007866"/>
    </source>
</evidence>
<dbReference type="SUPFAM" id="SSF49503">
    <property type="entry name" value="Cupredoxins"/>
    <property type="match status" value="1"/>
</dbReference>
<comment type="subcellular location">
    <subcellularLocation>
        <location evidence="1">Membrane</location>
    </subcellularLocation>
</comment>
<proteinExistence type="inferred from homology"/>
<evidence type="ECO:0000259" key="10">
    <source>
        <dbReference type="PROSITE" id="PS50857"/>
    </source>
</evidence>
<dbReference type="GO" id="GO:0016020">
    <property type="term" value="C:membrane"/>
    <property type="evidence" value="ECO:0007669"/>
    <property type="project" value="UniProtKB-SubCell"/>
</dbReference>
<evidence type="ECO:0000256" key="1">
    <source>
        <dbReference type="ARBA" id="ARBA00004370"/>
    </source>
</evidence>
<gene>
    <name evidence="11" type="ORF">RHOFW104T7_10235</name>
</gene>
<keyword evidence="6" id="KW-0186">Copper</keyword>
<organism evidence="11 12">
    <name type="scientific">Rhodanobacter thiooxydans</name>
    <dbReference type="NCBI Taxonomy" id="416169"/>
    <lineage>
        <taxon>Bacteria</taxon>
        <taxon>Pseudomonadati</taxon>
        <taxon>Pseudomonadota</taxon>
        <taxon>Gammaproteobacteria</taxon>
        <taxon>Lysobacterales</taxon>
        <taxon>Rhodanobacteraceae</taxon>
        <taxon>Rhodanobacter</taxon>
    </lineage>
</organism>
<dbReference type="GO" id="GO:0042773">
    <property type="term" value="P:ATP synthesis coupled electron transport"/>
    <property type="evidence" value="ECO:0007669"/>
    <property type="project" value="TreeGrafter"/>
</dbReference>
<protein>
    <submittedName>
        <fullName evidence="11">Cytochrome oxidase</fullName>
    </submittedName>
</protein>
<comment type="caution">
    <text evidence="11">The sequence shown here is derived from an EMBL/GenBank/DDBJ whole genome shotgun (WGS) entry which is preliminary data.</text>
</comment>
<dbReference type="eggNOG" id="COG1622">
    <property type="taxonomic scope" value="Bacteria"/>
</dbReference>
<dbReference type="GO" id="GO:0004129">
    <property type="term" value="F:cytochrome-c oxidase activity"/>
    <property type="evidence" value="ECO:0007669"/>
    <property type="project" value="UniProtKB-EC"/>
</dbReference>
<dbReference type="Proteomes" id="UP000076131">
    <property type="component" value="Unassembled WGS sequence"/>
</dbReference>
<keyword evidence="9" id="KW-0812">Transmembrane</keyword>
<dbReference type="STRING" id="416169.RHOFW104T7_10235"/>
<evidence type="ECO:0000256" key="6">
    <source>
        <dbReference type="ARBA" id="ARBA00023008"/>
    </source>
</evidence>
<keyword evidence="9" id="KW-1133">Transmembrane helix</keyword>
<evidence type="ECO:0000256" key="3">
    <source>
        <dbReference type="ARBA" id="ARBA00022448"/>
    </source>
</evidence>
<reference evidence="11 12" key="1">
    <citation type="journal article" date="2016" name="MBio">
        <title>Lateral Gene Transfer in a Heavy Metal-Contaminated-Groundwater Microbial Community.</title>
        <authorList>
            <person name="Hemme C.L."/>
            <person name="Green S.J."/>
            <person name="Rishishwar L."/>
            <person name="Prakash O."/>
            <person name="Pettenato A."/>
            <person name="Chakraborty R."/>
            <person name="Deutschbauer A.M."/>
            <person name="Van Nostrand J.D."/>
            <person name="Wu L."/>
            <person name="He Z."/>
            <person name="Jordan I.K."/>
            <person name="Hazen T.C."/>
            <person name="Arkin A.P."/>
            <person name="Kostka J.E."/>
            <person name="Zhou J."/>
        </authorList>
    </citation>
    <scope>NUCLEOTIDE SEQUENCE [LARGE SCALE GENOMIC DNA]</scope>
    <source>
        <strain evidence="11 12">FW104-T7</strain>
    </source>
</reference>
<sequence length="182" mass="19680">MIFQNVIWAITLTGMGLVALGFIYAVTQAGRPADAAEAARAHRTSTTLRRALFAALLLLGIGIAWASLRPFPIPAQHAPLQAAQVVDVVGHQWTWDVSQTHLMAGEPVEFRVTASDVNHGFAIYAPDGRIVIQTQAMPGFTNKILYTFLTPGTYRIMCLEYCGVAHNGMTAELDVAARGDKS</sequence>
<dbReference type="Gene3D" id="2.60.40.420">
    <property type="entry name" value="Cupredoxins - blue copper proteins"/>
    <property type="match status" value="1"/>
</dbReference>
<comment type="catalytic activity">
    <reaction evidence="8">
        <text>4 Fe(II)-[cytochrome c] + O2 + 8 H(+)(in) = 4 Fe(III)-[cytochrome c] + 2 H2O + 4 H(+)(out)</text>
        <dbReference type="Rhea" id="RHEA:11436"/>
        <dbReference type="Rhea" id="RHEA-COMP:10350"/>
        <dbReference type="Rhea" id="RHEA-COMP:14399"/>
        <dbReference type="ChEBI" id="CHEBI:15377"/>
        <dbReference type="ChEBI" id="CHEBI:15378"/>
        <dbReference type="ChEBI" id="CHEBI:15379"/>
        <dbReference type="ChEBI" id="CHEBI:29033"/>
        <dbReference type="ChEBI" id="CHEBI:29034"/>
        <dbReference type="EC" id="7.1.1.9"/>
    </reaction>
</comment>